<feature type="transmembrane region" description="Helical" evidence="1">
    <location>
        <begin position="204"/>
        <end position="228"/>
    </location>
</feature>
<sequence length="328" mass="38613">MADIFIYQQKDTIRLDGLTGLQHGLEKPAILGIKRIPIKHLDLARIDSLEKERKEVGEKEKVIQPTVAQIRYWQRRREESLLVDSSRTMKPRTDVKVIAETYIATNEIGLPSRSLVRNNYDWLTLLLLFALFLFATARKSYSKYLGHLFQSLVNYSTASRMFREKNFSFFHGAYRLEVYFYITFSIFVYQVLSYLKIGTTVRGFKLYIVCLAGIVGYFIIKRLLYIMVGLVIRRVDETEEYFFNVRNYNRVLGMFLFPVTVIFMFSPFFKPQLLIITGVVLVLLFYFMSLKRGILFLLKKHFSILYLFLYLCTFELLPLLLIYKVVLG</sequence>
<feature type="transmembrane region" description="Helical" evidence="1">
    <location>
        <begin position="120"/>
        <end position="138"/>
    </location>
</feature>
<keyword evidence="1" id="KW-0472">Membrane</keyword>
<evidence type="ECO:0000313" key="2">
    <source>
        <dbReference type="EMBL" id="VAW24402.1"/>
    </source>
</evidence>
<feature type="transmembrane region" description="Helical" evidence="1">
    <location>
        <begin position="174"/>
        <end position="192"/>
    </location>
</feature>
<keyword evidence="1" id="KW-0812">Transmembrane</keyword>
<gene>
    <name evidence="2" type="ORF">MNBD_BACTEROID01-1463</name>
</gene>
<protein>
    <recommendedName>
        <fullName evidence="3">DUF4271 domain-containing protein</fullName>
    </recommendedName>
</protein>
<dbReference type="EMBL" id="UOEP01000214">
    <property type="protein sequence ID" value="VAW24402.1"/>
    <property type="molecule type" value="Genomic_DNA"/>
</dbReference>
<organism evidence="2">
    <name type="scientific">hydrothermal vent metagenome</name>
    <dbReference type="NCBI Taxonomy" id="652676"/>
    <lineage>
        <taxon>unclassified sequences</taxon>
        <taxon>metagenomes</taxon>
        <taxon>ecological metagenomes</taxon>
    </lineage>
</organism>
<proteinExistence type="predicted"/>
<keyword evidence="1" id="KW-1133">Transmembrane helix</keyword>
<dbReference type="AlphaFoldDB" id="A0A3B0UCX3"/>
<dbReference type="Pfam" id="PF14093">
    <property type="entry name" value="DUF4271"/>
    <property type="match status" value="1"/>
</dbReference>
<feature type="transmembrane region" description="Helical" evidence="1">
    <location>
        <begin position="272"/>
        <end position="290"/>
    </location>
</feature>
<feature type="transmembrane region" description="Helical" evidence="1">
    <location>
        <begin position="302"/>
        <end position="323"/>
    </location>
</feature>
<evidence type="ECO:0008006" key="3">
    <source>
        <dbReference type="Google" id="ProtNLM"/>
    </source>
</evidence>
<name>A0A3B0UCX3_9ZZZZ</name>
<dbReference type="InterPro" id="IPR025367">
    <property type="entry name" value="DUF4271"/>
</dbReference>
<feature type="transmembrane region" description="Helical" evidence="1">
    <location>
        <begin position="248"/>
        <end position="266"/>
    </location>
</feature>
<accession>A0A3B0UCX3</accession>
<reference evidence="2" key="1">
    <citation type="submission" date="2018-06" db="EMBL/GenBank/DDBJ databases">
        <authorList>
            <person name="Zhirakovskaya E."/>
        </authorList>
    </citation>
    <scope>NUCLEOTIDE SEQUENCE</scope>
</reference>
<evidence type="ECO:0000256" key="1">
    <source>
        <dbReference type="SAM" id="Phobius"/>
    </source>
</evidence>